<proteinExistence type="inferred from homology"/>
<dbReference type="SUPFAM" id="SSF48334">
    <property type="entry name" value="DNA repair protein MutS, domain III"/>
    <property type="match status" value="1"/>
</dbReference>
<dbReference type="SMART" id="SM00533">
    <property type="entry name" value="MUTSd"/>
    <property type="match status" value="1"/>
</dbReference>
<dbReference type="PANTHER" id="PTHR11361:SF20">
    <property type="entry name" value="MUTS PROTEIN HOMOLOG 5"/>
    <property type="match status" value="1"/>
</dbReference>
<accession>A0ABP0F9T3</accession>
<evidence type="ECO:0000256" key="3">
    <source>
        <dbReference type="ARBA" id="ARBA00022840"/>
    </source>
</evidence>
<evidence type="ECO:0000313" key="7">
    <source>
        <dbReference type="Proteomes" id="UP001642483"/>
    </source>
</evidence>
<dbReference type="InterPro" id="IPR036187">
    <property type="entry name" value="DNA_mismatch_repair_MutS_sf"/>
</dbReference>
<dbReference type="Pfam" id="PF05192">
    <property type="entry name" value="MutS_III"/>
    <property type="match status" value="1"/>
</dbReference>
<gene>
    <name evidence="6" type="ORF">CVLEPA_LOCUS4804</name>
</gene>
<dbReference type="EMBL" id="CAWYQH010000013">
    <property type="protein sequence ID" value="CAK8675199.1"/>
    <property type="molecule type" value="Genomic_DNA"/>
</dbReference>
<dbReference type="InterPro" id="IPR045076">
    <property type="entry name" value="MutS"/>
</dbReference>
<comment type="similarity">
    <text evidence="1">Belongs to the DNA mismatch repair MutS family.</text>
</comment>
<dbReference type="SMART" id="SM00534">
    <property type="entry name" value="MUTSac"/>
    <property type="match status" value="1"/>
</dbReference>
<keyword evidence="4" id="KW-0238">DNA-binding</keyword>
<dbReference type="Gene3D" id="1.10.1420.10">
    <property type="match status" value="1"/>
</dbReference>
<dbReference type="Proteomes" id="UP001642483">
    <property type="component" value="Unassembled WGS sequence"/>
</dbReference>
<evidence type="ECO:0000256" key="2">
    <source>
        <dbReference type="ARBA" id="ARBA00022741"/>
    </source>
</evidence>
<name>A0ABP0F9T3_CLALP</name>
<organism evidence="6 7">
    <name type="scientific">Clavelina lepadiformis</name>
    <name type="common">Light-bulb sea squirt</name>
    <name type="synonym">Ascidia lepadiformis</name>
    <dbReference type="NCBI Taxonomy" id="159417"/>
    <lineage>
        <taxon>Eukaryota</taxon>
        <taxon>Metazoa</taxon>
        <taxon>Chordata</taxon>
        <taxon>Tunicata</taxon>
        <taxon>Ascidiacea</taxon>
        <taxon>Aplousobranchia</taxon>
        <taxon>Clavelinidae</taxon>
        <taxon>Clavelina</taxon>
    </lineage>
</organism>
<dbReference type="Gene3D" id="3.40.50.300">
    <property type="entry name" value="P-loop containing nucleotide triphosphate hydrolases"/>
    <property type="match status" value="1"/>
</dbReference>
<dbReference type="InterPro" id="IPR027417">
    <property type="entry name" value="P-loop_NTPase"/>
</dbReference>
<dbReference type="SUPFAM" id="SSF52540">
    <property type="entry name" value="P-loop containing nucleoside triphosphate hydrolases"/>
    <property type="match status" value="1"/>
</dbReference>
<protein>
    <recommendedName>
        <fullName evidence="5">DNA mismatch repair proteins mutS family domain-containing protein</fullName>
    </recommendedName>
</protein>
<keyword evidence="7" id="KW-1185">Reference proteome</keyword>
<dbReference type="InterPro" id="IPR000432">
    <property type="entry name" value="DNA_mismatch_repair_MutS_C"/>
</dbReference>
<comment type="caution">
    <text evidence="6">The sequence shown here is derived from an EMBL/GenBank/DDBJ whole genome shotgun (WGS) entry which is preliminary data.</text>
</comment>
<sequence>MEKSQSPRHRSLSVDAFSSTVVYDKSGETYLSIIWCNERLGAAYYEADTAILYLLSDMMESYPFDLTKQLLEEINPVTIISSAKQDDVFLNALHKCSSSVSHSSTKESSSHTNVFDDISEENLPVDKSIKLISSVEFRYDLGKRKLLDIDLPAIPYHYTETERYMYLASMISFDDVTSIRAASGLIWYLDKKYSCEKNDRNIAKKLFVSCIKTFTLKNMVYMDQLSYCNLQVFQKVNHPSAYKQTSREGLSLFEILNWTTTVLGNKLLKSWFYRPTYNDKILKKRLDVVSYFTNPINSGFAKTIKAHLRQVKNLCRVVATMRASKLSVTEWVDLLKTLQSALGISNACFQATSSSFPDEIPPLFKYIMKWADGEIVGVVSMISNVIDVSASKEINRFVVLRGVSDVIDNMLDTYATLPEVLGELAEQEVTNYTPYISVCQIVYMRRIGYLLFTPKNDAMKESKSYEIPGMEFVALSNETVYYKTHTTRKLDERFGDILEDVAYQELEISSQLQNAVAEHASCFLDIMQHTAELDCLLSFATAAVQFDYIRPEITQNRMLQVLGSRHPLQERLCSPFAPNDIQFGNEHGFLKILTGPNASGKSVFLKQVGIIVYMAHIGSFVPAEKATIATVSSIYTMIRNPGSLSTSLSSFAHDLVRMSSITKNSNRCSLILIDEFGKGTAMLDGVSLLSSCLLHMIVNTDMLPMIICSTHFQRLVQNLLSPSQIVRYQIMETYGNGVDMTYLYQLSDGVCDKSRAFHVARAAGIPSELIKRGEEVCKIIHLNASVQPFNRASSITCQKFFDEVAYLALFCNLKDTSSRKQLLQNVRETMLKVKMPLNG</sequence>
<dbReference type="Pfam" id="PF00488">
    <property type="entry name" value="MutS_V"/>
    <property type="match status" value="1"/>
</dbReference>
<evidence type="ECO:0000256" key="1">
    <source>
        <dbReference type="ARBA" id="ARBA00006271"/>
    </source>
</evidence>
<dbReference type="PROSITE" id="PS00486">
    <property type="entry name" value="DNA_MISMATCH_REPAIR_2"/>
    <property type="match status" value="1"/>
</dbReference>
<keyword evidence="2" id="KW-0547">Nucleotide-binding</keyword>
<feature type="domain" description="DNA mismatch repair proteins mutS family" evidence="5">
    <location>
        <begin position="669"/>
        <end position="685"/>
    </location>
</feature>
<reference evidence="6 7" key="1">
    <citation type="submission" date="2024-02" db="EMBL/GenBank/DDBJ databases">
        <authorList>
            <person name="Daric V."/>
            <person name="Darras S."/>
        </authorList>
    </citation>
    <scope>NUCLEOTIDE SEQUENCE [LARGE SCALE GENOMIC DNA]</scope>
</reference>
<evidence type="ECO:0000256" key="4">
    <source>
        <dbReference type="ARBA" id="ARBA00023125"/>
    </source>
</evidence>
<evidence type="ECO:0000313" key="6">
    <source>
        <dbReference type="EMBL" id="CAK8675199.1"/>
    </source>
</evidence>
<evidence type="ECO:0000259" key="5">
    <source>
        <dbReference type="PROSITE" id="PS00486"/>
    </source>
</evidence>
<dbReference type="PANTHER" id="PTHR11361">
    <property type="entry name" value="DNA MISMATCH REPAIR PROTEIN MUTS FAMILY MEMBER"/>
    <property type="match status" value="1"/>
</dbReference>
<keyword evidence="3" id="KW-0067">ATP-binding</keyword>
<dbReference type="InterPro" id="IPR007696">
    <property type="entry name" value="DNA_mismatch_repair_MutS_core"/>
</dbReference>